<feature type="domain" description="Histidine kinase" evidence="9">
    <location>
        <begin position="378"/>
        <end position="602"/>
    </location>
</feature>
<dbReference type="InterPro" id="IPR003124">
    <property type="entry name" value="WH2_dom"/>
</dbReference>
<feature type="domain" description="Response regulatory" evidence="10">
    <location>
        <begin position="2450"/>
        <end position="2684"/>
    </location>
</feature>
<feature type="compositionally biased region" description="Low complexity" evidence="7">
    <location>
        <begin position="2872"/>
        <end position="2882"/>
    </location>
</feature>
<accession>A0A2T9YVW1</accession>
<dbReference type="PANTHER" id="PTHR43047:SF72">
    <property type="entry name" value="OSMOSENSING HISTIDINE PROTEIN KINASE SLN1"/>
    <property type="match status" value="1"/>
</dbReference>
<dbReference type="InterPro" id="IPR003661">
    <property type="entry name" value="HisK_dim/P_dom"/>
</dbReference>
<keyword evidence="3 6" id="KW-0597">Phosphoprotein</keyword>
<dbReference type="SUPFAM" id="SSF52172">
    <property type="entry name" value="CheY-like"/>
    <property type="match status" value="1"/>
</dbReference>
<feature type="modified residue" description="4-aspartylphosphate" evidence="6">
    <location>
        <position position="2500"/>
    </location>
</feature>
<dbReference type="Gene3D" id="3.40.50.2300">
    <property type="match status" value="1"/>
</dbReference>
<dbReference type="GO" id="GO:0003779">
    <property type="term" value="F:actin binding"/>
    <property type="evidence" value="ECO:0007669"/>
    <property type="project" value="InterPro"/>
</dbReference>
<dbReference type="SMART" id="SM00387">
    <property type="entry name" value="HATPase_c"/>
    <property type="match status" value="1"/>
</dbReference>
<feature type="region of interest" description="Disordered" evidence="7">
    <location>
        <begin position="3065"/>
        <end position="3092"/>
    </location>
</feature>
<evidence type="ECO:0000313" key="13">
    <source>
        <dbReference type="Proteomes" id="UP000245383"/>
    </source>
</evidence>
<name>A0A2T9YVW1_9FUNG</name>
<keyword evidence="8" id="KW-0812">Transmembrane</keyword>
<feature type="transmembrane region" description="Helical" evidence="8">
    <location>
        <begin position="111"/>
        <end position="131"/>
    </location>
</feature>
<dbReference type="SMART" id="SM00448">
    <property type="entry name" value="REC"/>
    <property type="match status" value="1"/>
</dbReference>
<keyword evidence="13" id="KW-1185">Reference proteome</keyword>
<dbReference type="PROSITE" id="PS50109">
    <property type="entry name" value="HIS_KIN"/>
    <property type="match status" value="1"/>
</dbReference>
<feature type="compositionally biased region" description="Polar residues" evidence="7">
    <location>
        <begin position="2913"/>
        <end position="2925"/>
    </location>
</feature>
<feature type="region of interest" description="Disordered" evidence="7">
    <location>
        <begin position="2783"/>
        <end position="2826"/>
    </location>
</feature>
<feature type="region of interest" description="Disordered" evidence="7">
    <location>
        <begin position="2707"/>
        <end position="2730"/>
    </location>
</feature>
<dbReference type="OrthoDB" id="60033at2759"/>
<feature type="compositionally biased region" description="Basic residues" evidence="7">
    <location>
        <begin position="2363"/>
        <end position="2375"/>
    </location>
</feature>
<evidence type="ECO:0000256" key="1">
    <source>
        <dbReference type="ARBA" id="ARBA00000085"/>
    </source>
</evidence>
<sequence length="3119" mass="351483">MKYEKSKKGNYSRVLLSAFSREKSRHMNSNDSKFNINPFEKMSNPFKSRRRKLWNIGEAEKSKMNHFTFFLYLSDKIKALISKFTNEYSSLTDQAEVNNLYNYFFDLSTNFMFFGYYAIFIFYKLFFNFLLPASVPPPSIFSPNVFLTTYQKLIFSFFEGLNFFLNMLTPKYSNVFLFIICSFFKITNTVVALLFFPYLFILARRTKKYSLILSVILLSSISSVLFSINIDSWNSLWFPMSISYVMFVLGFSLDHIKNSFLFFLPFILWLFLLFTPFDLSNSNIFSIESLSSKTTSFQQNSVFGLTLLYFRSDLSNSFHSTNFTEFVSKVIQSILISISTYLFGYFSSQAVFICIETACITSSETMVLSHKQMQLVSQLSHELRTPISAIIGWNELMMVDETIHSDHRATMSHIHEASLHLLDLLNTILDVSKLGAKKMELRNGYFDLHETILSVAQFMMGLATEKHLELLIDYPNDIPINYIGDHGRIRQILLNLLSNAIKFTQRGGEVKILVRNLGTTTSKSIIDISVEDTGCGIPIELHSLLFREFVQIGNNDSTQAKLGTGLGLYLVKNLVEMMGGRVWVKSMPNVGSTFGVRIPLLRQPHSDDIDLKSNSNYDKLSKSSGTNKLIKQFNMNMNSLKDSSSSINSSSYLMLKASTINKMSSQSSNINVSRSYISNSILEYSEEGSIERQLSFGSEKRNINPFGYASTKKSSSEVVSNYLTPNNAANLYGSTIKKISKMDTVVIGVSKRFNSFLQHVCQNNWHCKDVQLLNLKQNKIQDLMLDSDLVLDQNTSDNNILNISAPVKVFSNKKKIPIFFIDLANIEHPLAWKKSEFYSKLIENQQPVDTMLKNDKNSDSSSSTDSIYEVLKSISCWLLEAAEYIITNSAKAPTATKENTHLFSNLILSSSKATENHSLFSDRRYNDQEEHKMPDLVSYNPALNSSNSQEYLDSRFNVNINYNTESFIKSAFNDSKTSLKQSSHELNSVEKNSLDPNLNRNNLVVDKNARSLKLSDNKQSPLQNKVKIDKGVVVFFIGHEQINLSGAREILEDYFQVVLCRKPSSEPMILDFLKPIVSNPESIFKRINQSNKAQEEDKINFLSILNSSNQENIKYSKNSSNFGFNNRSGFTGLVKETNLIHQNERNILDNSFYDTKFNTNVLSDSSLDHLKNSDFYLNSNRALDNQMKAQNLSMNQLEADNIDYINAEPYFNLKDDDNYPYNTINQFKTKLERPLKTEKSFFYNDYFPKSAKSEPLYSSFYTQYACGSMKKSKSSKKKIKKSHIFRSKSYNDFKATKKHESAFDYNFLEFTATNSYFSEKLSNSALGLAYQNSNFLASVDSESNILNSDEKSQDEKIVITNRRGFSWTFLPNIGFLPPSFKLSDEVSTVENTDKTSQNKDNVNKPNLQNIRVQKLNIKQNNIMGTAGDSFNSDQIHTSDVFKDSLNNGINSFNNRDQSVRKYQINEYNDLDNDSFDSKKRVNSYPLNKQNYINSNNNEISESSGYASDDKGSANYFGESSFNLQKTNYDNDISSFNIKRELNPHLTQTMNSIVSKFQESIAGQSFKSSKSKSKKIKETTLSSLEKSALGFTNISPNFKEAVNPLIKNYDYTQNSNVKSGLSSSALDKELLLPNPKSSKAINEIKKIDLKNKQIISISPGLDGCDLDLKTPKGSKSSNNTKTISEALEVEKRNLENSRGNINFDKKSLSASSPKSSIPAYSINEIHDNNTTGKKLKSDMKFYNKASGNDDLYTRNTNNSNKYISTLEKYCNESAQSMAQLSSANSKKYAVNSILNNLSSFTEVYKDKKTKLDNNRSLSPILELEFDKKLEETESHLASPYLESVAFGKSFGMNSTKKLTNHITDKSVKLIDNSNTEKATNHRFLSKNFIDSQTIDKNISNYLSNISSTSAASDALTHKMNPLIFYPKVSNSINIPQESKSAKVAVNNEFQYDEQRPLSTKKLLLADKGCTSYTNEPTSDTVSGLVSKDQFYANESRPVSYEHIFRNIKTSINQNNIKYSSLHKLKKDSKALFDTGSVSNSFDLSKNDLRNLQDYDQEEGIKSMRHDINSQLMEQSTQSNPNFDSSKISFKLKPYIFDKSKNSSAQNLIDIDNSNILTDLNNPNSNIDLDYASNINVKGNAMSMILSRKNKHKDPEHTNSYRNAISKYIHTNPGNENKNANLTKSSLKNVDFTNNLLDKVENSQDFSGLEQLKIDGTSSPQLVSKYGNNSENKLNGDKKHKLLDILLQIGSPNIHQVSNGKPAIQDSNNVIANIQSNLSAKTDLNEFKNDITVTKNCFIKGMHLNGIPFEKNENSLDKLIRSKDLDYMTPKPLPIDSANINDADMKREKCESFAFSNSESGSKNGKTHKNSNKHKEKSNKANLQPGSSVKSNNTSNSSSYREKFSNLYVSDYGNIHKLPIKTPVLYNLNMDLSLPNTSEQHDNNMTHNLQPRILVADDSSINRMLLITQLKKLGIKNVDSAADGVAACRQFQVGKYNLVFMDIQMPLVDGYQATKYIRAAEEKYKKTKDSSIDSKHKFEKLSLTDKQCSVDNKIKIDDLANNKIIGKSGKSINNEAITDEGNVSLDNNYNNVSNEGDLNLKQYQKLRGDIHSVNLQEGSYGNSSKNIENNSGSSIPRVIILALTADTSVRDSFEKDSLNSKLTGFDCVYCKPMDLNVLFSTINKWLPWVVFSKHALLSQIQKGKALKKAVTNDRSAPQLGNKTTQSNTNSNYNAPTIAAQETRKNTPNVPAVPVGIGNIFANGIPTLKSRQGGIKTDKLEELNTVNAQSKPSWSKNSINTPSTQAIPSAKTPNSNYSSSSTITGFQRNSSDKINLKTYNNQVQQSQRSDNDRNSGEILVGTIKKKPPPPPPSKSKPSFLFSSSSNNSIAGTPKFPTSPRGSLNNISLTPKLVDSNGDSIRRGSSPNTSQLNPNFNSLNSLPTLPASNKNSSFSNSEMKWEFHSQSTFPTFSFNQIPRNKTYEYPSGKKCSFLRPTQSEKKKKNSIQTFQQTLGMIYTLTFINDTATTTTQSAPLKRARGLNHRSKIFIFEHNKIATLKSMYLNDLNPSSSKPLMNPTTPSELMDAKKPAKPSNMLSHKQNRQHFCNGANKQLDLHHGGFNQ</sequence>
<dbReference type="Gene3D" id="1.10.287.130">
    <property type="match status" value="1"/>
</dbReference>
<evidence type="ECO:0000256" key="4">
    <source>
        <dbReference type="ARBA" id="ARBA00022679"/>
    </source>
</evidence>
<dbReference type="PANTHER" id="PTHR43047">
    <property type="entry name" value="TWO-COMPONENT HISTIDINE PROTEIN KINASE"/>
    <property type="match status" value="1"/>
</dbReference>
<dbReference type="Pfam" id="PF02518">
    <property type="entry name" value="HATPase_c"/>
    <property type="match status" value="1"/>
</dbReference>
<comment type="catalytic activity">
    <reaction evidence="1">
        <text>ATP + protein L-histidine = ADP + protein N-phospho-L-histidine.</text>
        <dbReference type="EC" id="2.7.13.3"/>
    </reaction>
</comment>
<evidence type="ECO:0000259" key="11">
    <source>
        <dbReference type="PROSITE" id="PS51082"/>
    </source>
</evidence>
<feature type="compositionally biased region" description="Polar residues" evidence="7">
    <location>
        <begin position="2896"/>
        <end position="2905"/>
    </location>
</feature>
<dbReference type="Proteomes" id="UP000245383">
    <property type="component" value="Unassembled WGS sequence"/>
</dbReference>
<evidence type="ECO:0000256" key="2">
    <source>
        <dbReference type="ARBA" id="ARBA00012438"/>
    </source>
</evidence>
<feature type="transmembrane region" description="Helical" evidence="8">
    <location>
        <begin position="236"/>
        <end position="253"/>
    </location>
</feature>
<dbReference type="CDD" id="cd17546">
    <property type="entry name" value="REC_hyHK_CKI1_RcsC-like"/>
    <property type="match status" value="1"/>
</dbReference>
<keyword evidence="4" id="KW-0808">Transferase</keyword>
<feature type="domain" description="WH2" evidence="11">
    <location>
        <begin position="2690"/>
        <end position="2707"/>
    </location>
</feature>
<evidence type="ECO:0000256" key="7">
    <source>
        <dbReference type="SAM" id="MobiDB-lite"/>
    </source>
</evidence>
<dbReference type="FunFam" id="3.30.565.10:FF:000010">
    <property type="entry name" value="Sensor histidine kinase RcsC"/>
    <property type="match status" value="1"/>
</dbReference>
<dbReference type="GO" id="GO:0000155">
    <property type="term" value="F:phosphorelay sensor kinase activity"/>
    <property type="evidence" value="ECO:0007669"/>
    <property type="project" value="InterPro"/>
</dbReference>
<gene>
    <name evidence="12" type="ORF">BB561_001157</name>
</gene>
<feature type="transmembrane region" description="Helical" evidence="8">
    <location>
        <begin position="175"/>
        <end position="202"/>
    </location>
</feature>
<dbReference type="InterPro" id="IPR036097">
    <property type="entry name" value="HisK_dim/P_sf"/>
</dbReference>
<organism evidence="12 13">
    <name type="scientific">Smittium simulii</name>
    <dbReference type="NCBI Taxonomy" id="133385"/>
    <lineage>
        <taxon>Eukaryota</taxon>
        <taxon>Fungi</taxon>
        <taxon>Fungi incertae sedis</taxon>
        <taxon>Zoopagomycota</taxon>
        <taxon>Kickxellomycotina</taxon>
        <taxon>Harpellomycetes</taxon>
        <taxon>Harpellales</taxon>
        <taxon>Legeriomycetaceae</taxon>
        <taxon>Smittium</taxon>
    </lineage>
</organism>
<evidence type="ECO:0000256" key="6">
    <source>
        <dbReference type="PROSITE-ProRule" id="PRU00169"/>
    </source>
</evidence>
<dbReference type="InterPro" id="IPR036890">
    <property type="entry name" value="HATPase_C_sf"/>
</dbReference>
<dbReference type="InterPro" id="IPR004358">
    <property type="entry name" value="Sig_transdc_His_kin-like_C"/>
</dbReference>
<dbReference type="SUPFAM" id="SSF47384">
    <property type="entry name" value="Homodimeric domain of signal transducing histidine kinase"/>
    <property type="match status" value="1"/>
</dbReference>
<proteinExistence type="predicted"/>
<evidence type="ECO:0000256" key="5">
    <source>
        <dbReference type="ARBA" id="ARBA00022777"/>
    </source>
</evidence>
<comment type="caution">
    <text evidence="12">The sequence shown here is derived from an EMBL/GenBank/DDBJ whole genome shotgun (WGS) entry which is preliminary data.</text>
</comment>
<dbReference type="SMART" id="SM00388">
    <property type="entry name" value="HisKA"/>
    <property type="match status" value="1"/>
</dbReference>
<dbReference type="STRING" id="133385.A0A2T9YVW1"/>
<dbReference type="SUPFAM" id="SSF55874">
    <property type="entry name" value="ATPase domain of HSP90 chaperone/DNA topoisomerase II/histidine kinase"/>
    <property type="match status" value="1"/>
</dbReference>
<keyword evidence="8" id="KW-0472">Membrane</keyword>
<evidence type="ECO:0000313" key="12">
    <source>
        <dbReference type="EMBL" id="PVU96483.1"/>
    </source>
</evidence>
<feature type="region of interest" description="Disordered" evidence="7">
    <location>
        <begin position="2350"/>
        <end position="2397"/>
    </location>
</feature>
<dbReference type="EMBL" id="MBFR01000031">
    <property type="protein sequence ID" value="PVU96483.1"/>
    <property type="molecule type" value="Genomic_DNA"/>
</dbReference>
<feature type="transmembrane region" description="Helical" evidence="8">
    <location>
        <begin position="260"/>
        <end position="277"/>
    </location>
</feature>
<feature type="compositionally biased region" description="Polar residues" evidence="7">
    <location>
        <begin position="3065"/>
        <end position="3078"/>
    </location>
</feature>
<dbReference type="Pfam" id="PF02205">
    <property type="entry name" value="WH2"/>
    <property type="match status" value="1"/>
</dbReference>
<evidence type="ECO:0000259" key="10">
    <source>
        <dbReference type="PROSITE" id="PS50110"/>
    </source>
</evidence>
<feature type="compositionally biased region" description="Polar residues" evidence="7">
    <location>
        <begin position="2352"/>
        <end position="2362"/>
    </location>
</feature>
<evidence type="ECO:0000259" key="9">
    <source>
        <dbReference type="PROSITE" id="PS50109"/>
    </source>
</evidence>
<evidence type="ECO:0000256" key="8">
    <source>
        <dbReference type="SAM" id="Phobius"/>
    </source>
</evidence>
<keyword evidence="5" id="KW-0418">Kinase</keyword>
<dbReference type="CDD" id="cd16922">
    <property type="entry name" value="HATPase_EvgS-ArcB-TorS-like"/>
    <property type="match status" value="1"/>
</dbReference>
<dbReference type="PROSITE" id="PS51082">
    <property type="entry name" value="WH2"/>
    <property type="match status" value="1"/>
</dbReference>
<feature type="compositionally biased region" description="Polar residues" evidence="7">
    <location>
        <begin position="2710"/>
        <end position="2730"/>
    </location>
</feature>
<dbReference type="InterPro" id="IPR001789">
    <property type="entry name" value="Sig_transdc_resp-reg_receiver"/>
</dbReference>
<feature type="transmembrane region" description="Helical" evidence="8">
    <location>
        <begin position="209"/>
        <end position="230"/>
    </location>
</feature>
<dbReference type="CDD" id="cd00082">
    <property type="entry name" value="HisKA"/>
    <property type="match status" value="1"/>
</dbReference>
<feature type="compositionally biased region" description="Low complexity" evidence="7">
    <location>
        <begin position="2385"/>
        <end position="2397"/>
    </location>
</feature>
<keyword evidence="8" id="KW-1133">Transmembrane helix</keyword>
<dbReference type="InterPro" id="IPR011006">
    <property type="entry name" value="CheY-like_superfamily"/>
</dbReference>
<dbReference type="Gene3D" id="3.30.565.10">
    <property type="entry name" value="Histidine kinase-like ATPase, C-terminal domain"/>
    <property type="match status" value="1"/>
</dbReference>
<dbReference type="InterPro" id="IPR003594">
    <property type="entry name" value="HATPase_dom"/>
</dbReference>
<dbReference type="PRINTS" id="PR00344">
    <property type="entry name" value="BCTRLSENSOR"/>
</dbReference>
<evidence type="ECO:0000256" key="3">
    <source>
        <dbReference type="ARBA" id="ARBA00022553"/>
    </source>
</evidence>
<dbReference type="Pfam" id="PF00512">
    <property type="entry name" value="HisKA"/>
    <property type="match status" value="1"/>
</dbReference>
<feature type="compositionally biased region" description="Low complexity" evidence="7">
    <location>
        <begin position="2926"/>
        <end position="2942"/>
    </location>
</feature>
<dbReference type="InterPro" id="IPR005467">
    <property type="entry name" value="His_kinase_dom"/>
</dbReference>
<dbReference type="PROSITE" id="PS50110">
    <property type="entry name" value="RESPONSE_REGULATORY"/>
    <property type="match status" value="1"/>
</dbReference>
<reference evidence="12 13" key="1">
    <citation type="journal article" date="2018" name="MBio">
        <title>Comparative Genomics Reveals the Core Gene Toolbox for the Fungus-Insect Symbiosis.</title>
        <authorList>
            <person name="Wang Y."/>
            <person name="Stata M."/>
            <person name="Wang W."/>
            <person name="Stajich J.E."/>
            <person name="White M.M."/>
            <person name="Moncalvo J.M."/>
        </authorList>
    </citation>
    <scope>NUCLEOTIDE SEQUENCE [LARGE SCALE GENOMIC DNA]</scope>
    <source>
        <strain evidence="12 13">SWE-8-4</strain>
    </source>
</reference>
<feature type="region of interest" description="Disordered" evidence="7">
    <location>
        <begin position="2857"/>
        <end position="2951"/>
    </location>
</feature>
<dbReference type="Pfam" id="PF00072">
    <property type="entry name" value="Response_reg"/>
    <property type="match status" value="1"/>
</dbReference>
<protein>
    <recommendedName>
        <fullName evidence="2">histidine kinase</fullName>
        <ecNumber evidence="2">2.7.13.3</ecNumber>
    </recommendedName>
</protein>
<dbReference type="EC" id="2.7.13.3" evidence="2"/>